<feature type="transmembrane region" description="Helical" evidence="2">
    <location>
        <begin position="846"/>
        <end position="866"/>
    </location>
</feature>
<evidence type="ECO:0000313" key="5">
    <source>
        <dbReference type="Proteomes" id="UP001500305"/>
    </source>
</evidence>
<feature type="transmembrane region" description="Helical" evidence="2">
    <location>
        <begin position="878"/>
        <end position="897"/>
    </location>
</feature>
<dbReference type="Gene3D" id="3.40.1090.10">
    <property type="entry name" value="Cytosolic phospholipase A2 catalytic domain"/>
    <property type="match status" value="1"/>
</dbReference>
<dbReference type="InterPro" id="IPR016035">
    <property type="entry name" value="Acyl_Trfase/lysoPLipase"/>
</dbReference>
<dbReference type="InterPro" id="IPR024282">
    <property type="entry name" value="DUF3376"/>
</dbReference>
<evidence type="ECO:0000313" key="4">
    <source>
        <dbReference type="EMBL" id="GAA2228396.1"/>
    </source>
</evidence>
<dbReference type="EMBL" id="BAAATR010000002">
    <property type="protein sequence ID" value="GAA2228396.1"/>
    <property type="molecule type" value="Genomic_DNA"/>
</dbReference>
<keyword evidence="2" id="KW-0472">Membrane</keyword>
<feature type="region of interest" description="Disordered" evidence="1">
    <location>
        <begin position="581"/>
        <end position="628"/>
    </location>
</feature>
<organism evidence="4 5">
    <name type="scientific">Kitasatospora cystarginea</name>
    <dbReference type="NCBI Taxonomy" id="58350"/>
    <lineage>
        <taxon>Bacteria</taxon>
        <taxon>Bacillati</taxon>
        <taxon>Actinomycetota</taxon>
        <taxon>Actinomycetes</taxon>
        <taxon>Kitasatosporales</taxon>
        <taxon>Streptomycetaceae</taxon>
        <taxon>Kitasatospora</taxon>
    </lineage>
</organism>
<feature type="transmembrane region" description="Helical" evidence="2">
    <location>
        <begin position="797"/>
        <end position="814"/>
    </location>
</feature>
<comment type="caution">
    <text evidence="4">The sequence shown here is derived from an EMBL/GenBank/DDBJ whole genome shotgun (WGS) entry which is preliminary data.</text>
</comment>
<dbReference type="SUPFAM" id="SSF52151">
    <property type="entry name" value="FabD/lysophospholipase-like"/>
    <property type="match status" value="1"/>
</dbReference>
<keyword evidence="2" id="KW-1133">Transmembrane helix</keyword>
<evidence type="ECO:0000256" key="1">
    <source>
        <dbReference type="SAM" id="MobiDB-lite"/>
    </source>
</evidence>
<proteinExistence type="predicted"/>
<feature type="transmembrane region" description="Helical" evidence="2">
    <location>
        <begin position="765"/>
        <end position="785"/>
    </location>
</feature>
<protein>
    <recommendedName>
        <fullName evidence="3">DUF3376 domain-containing protein</fullName>
    </recommendedName>
</protein>
<feature type="domain" description="DUF3376" evidence="3">
    <location>
        <begin position="396"/>
        <end position="503"/>
    </location>
</feature>
<feature type="compositionally biased region" description="Low complexity" evidence="1">
    <location>
        <begin position="598"/>
        <end position="612"/>
    </location>
</feature>
<dbReference type="Proteomes" id="UP001500305">
    <property type="component" value="Unassembled WGS sequence"/>
</dbReference>
<dbReference type="Pfam" id="PF11856">
    <property type="entry name" value="DUF3376"/>
    <property type="match status" value="1"/>
</dbReference>
<feature type="transmembrane region" description="Helical" evidence="2">
    <location>
        <begin position="820"/>
        <end position="839"/>
    </location>
</feature>
<reference evidence="5" key="1">
    <citation type="journal article" date="2019" name="Int. J. Syst. Evol. Microbiol.">
        <title>The Global Catalogue of Microorganisms (GCM) 10K type strain sequencing project: providing services to taxonomists for standard genome sequencing and annotation.</title>
        <authorList>
            <consortium name="The Broad Institute Genomics Platform"/>
            <consortium name="The Broad Institute Genome Sequencing Center for Infectious Disease"/>
            <person name="Wu L."/>
            <person name="Ma J."/>
        </authorList>
    </citation>
    <scope>NUCLEOTIDE SEQUENCE [LARGE SCALE GENOMIC DNA]</scope>
    <source>
        <strain evidence="5">JCM 7356</strain>
    </source>
</reference>
<keyword evidence="2" id="KW-0812">Transmembrane</keyword>
<keyword evidence="5" id="KW-1185">Reference proteome</keyword>
<evidence type="ECO:0000259" key="3">
    <source>
        <dbReference type="Pfam" id="PF11856"/>
    </source>
</evidence>
<name>A0ABP5Q9C1_9ACTN</name>
<accession>A0ABP5Q9C1</accession>
<gene>
    <name evidence="4" type="ORF">GCM10010430_05090</name>
</gene>
<dbReference type="RefSeq" id="WP_344634512.1">
    <property type="nucleotide sequence ID" value="NZ_BAAATR010000002.1"/>
</dbReference>
<evidence type="ECO:0000256" key="2">
    <source>
        <dbReference type="SAM" id="Phobius"/>
    </source>
</evidence>
<sequence>MDQLAGAARCTSSFPGAFEPHWVEVTGPPAPGGGPWPSTAGGADFGQSQYVLDGGVLLNKPIRPALEAVYRQPAGVQVRRVLAYVVPDPTETTTLPTEVPSPENLPHAGDALLGVLTRLRSTDSVSRELTEIRTRNEAVNLRRRARERLAAALTGGAEDLSGRAWEGYLEVRIENAARIIAGLIAAGQRPGQPGWSRRELADTLRGLLHRKRGGGGSFIPADPFDAALTRTGADWDWGITTVERLADLAVDVLRRAVLLSPMRSAQRREIVAARSRLSRTVEGIRRDRLTLDAYWAGAPAGGEVEMPDGELRRLPPMPAREPDGLGSVTAPDALARWLDQVVDGWVRTGTQGGSGERRQRQYQQACEVAAHLGACRDAIADVVAIGRTVESQRLESRRLADLHDYLFAPGPVPVEGAEPHLLRRMLRLDVVQLAFAGASQEVEQEVELIQFSSTAPELLTGVQLHHFGAFYRPSWRVNDWLHGRMDGAVHIVRMLLSPDRLRQCGAVLADGGPASPERSSELRRRRADELLGLLRECAVATGPQGALDRDWLAERWELEDEEECRRFIESVVTVIPRKAADGPDAAEVPDAPDTPDPSVQTASVTPAVSASAGQVRGGADDTARLGPGGATVPGSAAVDAAGLAACVRAVSRSVQTSILREEIGALADSIRGEAPDDRTEASRTWLDCYDGKQKDTGGVLRTDDLWYLWRAADAIGRERIPGDMGSDTFARTIAHAAAAAANTVTALKPRHAAAHAPGPHGTKSVGMVLAAFRGYTLAVWGMVSFLTRRSRFGTRAVELAVAAGGVLLACALFVPGLPMAFTLAGVLLLLAGSSAAALLTRGARGVGGRLAVLAVLVAAALGYLSWEWVHRSPADAESVLIRIGVGALVVLAGWWVARSQREARKTRVRGRAEPEGSARQP</sequence>